<sequence>MTIRRLATWATTCLLLASQALAQSADEFTLEATFLSEGYSPAVTVSGRALVGVMLDPEGHPNDQGSEQQLHAWLPAGIETQGQQLCVTLTSRDGLYTGLLQAALDPLSSPSDASRPINVTFTSQREEYYSRYQETPPPHRLAVLAEIKPACTPAEPTGPILPVAWADVEAPGILNVMVNSSRMRTLFAVPVDRPGGEGKARHLAVECDDIDATQRIAFDTICRVDLAQLNEAGDPRLDEAELVRMRGPSPARTIPVPLAQ</sequence>
<reference evidence="2 3" key="1">
    <citation type="journal article" date="2007" name="Int. J. Syst. Evol. Microbiol.">
        <title>Halomonas saccharevitans sp. nov., Halomonas arcis sp. nov. and Halomonas subterranea sp. nov., halophilic bacteria isolated from hypersaline environments of China.</title>
        <authorList>
            <person name="Xu X.W."/>
            <person name="Wu Y.H."/>
            <person name="Zhou Z."/>
            <person name="Wang C.S."/>
            <person name="Zhou Y.G."/>
            <person name="Zhang H.B."/>
            <person name="Wang Y."/>
            <person name="Wu M."/>
        </authorList>
    </citation>
    <scope>NUCLEOTIDE SEQUENCE [LARGE SCALE GENOMIC DNA]</scope>
    <source>
        <strain evidence="2 3">TBZ3</strain>
    </source>
</reference>
<feature type="signal peptide" evidence="1">
    <location>
        <begin position="1"/>
        <end position="22"/>
    </location>
</feature>
<evidence type="ECO:0000313" key="2">
    <source>
        <dbReference type="EMBL" id="TLF47241.1"/>
    </source>
</evidence>
<dbReference type="RefSeq" id="WP_138182577.1">
    <property type="nucleotide sequence ID" value="NZ_VBUI01000030.1"/>
</dbReference>
<gene>
    <name evidence="2" type="ORF">FEI13_16325</name>
</gene>
<dbReference type="Proteomes" id="UP000306973">
    <property type="component" value="Unassembled WGS sequence"/>
</dbReference>
<accession>A0A5R8MCF5</accession>
<comment type="caution">
    <text evidence="2">The sequence shown here is derived from an EMBL/GenBank/DDBJ whole genome shotgun (WGS) entry which is preliminary data.</text>
</comment>
<keyword evidence="3" id="KW-1185">Reference proteome</keyword>
<evidence type="ECO:0000313" key="3">
    <source>
        <dbReference type="Proteomes" id="UP000306973"/>
    </source>
</evidence>
<dbReference type="AlphaFoldDB" id="A0A5R8MCF5"/>
<protein>
    <submittedName>
        <fullName evidence="2">Uncharacterized protein</fullName>
    </submittedName>
</protein>
<proteinExistence type="predicted"/>
<dbReference type="EMBL" id="VBUI01000030">
    <property type="protein sequence ID" value="TLF47241.1"/>
    <property type="molecule type" value="Genomic_DNA"/>
</dbReference>
<evidence type="ECO:0000256" key="1">
    <source>
        <dbReference type="SAM" id="SignalP"/>
    </source>
</evidence>
<feature type="chain" id="PRO_5024310375" evidence="1">
    <location>
        <begin position="23"/>
        <end position="260"/>
    </location>
</feature>
<name>A0A5R8MCF5_9GAMM</name>
<keyword evidence="1" id="KW-0732">Signal</keyword>
<dbReference type="OrthoDB" id="6155593at2"/>
<organism evidence="2 3">
    <name type="scientific">Halomonas urmiana</name>
    <dbReference type="NCBI Taxonomy" id="490901"/>
    <lineage>
        <taxon>Bacteria</taxon>
        <taxon>Pseudomonadati</taxon>
        <taxon>Pseudomonadota</taxon>
        <taxon>Gammaproteobacteria</taxon>
        <taxon>Oceanospirillales</taxon>
        <taxon>Halomonadaceae</taxon>
        <taxon>Halomonas</taxon>
    </lineage>
</organism>